<accession>A0A6J5YER9</accession>
<dbReference type="EMBL" id="CAEMXZ010000001">
    <property type="protein sequence ID" value="CAB4322289.1"/>
    <property type="molecule type" value="Genomic_DNA"/>
</dbReference>
<evidence type="ECO:0000256" key="1">
    <source>
        <dbReference type="ARBA" id="ARBA00004127"/>
    </source>
</evidence>
<name>A0A6J5YER9_9ZZZZ</name>
<dbReference type="PANTHER" id="PTHR31851">
    <property type="entry name" value="FE(2+)/MN(2+) TRANSPORTER PCL1"/>
    <property type="match status" value="1"/>
</dbReference>
<feature type="transmembrane region" description="Helical" evidence="5">
    <location>
        <begin position="20"/>
        <end position="39"/>
    </location>
</feature>
<evidence type="ECO:0000256" key="4">
    <source>
        <dbReference type="ARBA" id="ARBA00023136"/>
    </source>
</evidence>
<proteinExistence type="predicted"/>
<comment type="subcellular location">
    <subcellularLocation>
        <location evidence="1">Endomembrane system</location>
        <topology evidence="1">Multi-pass membrane protein</topology>
    </subcellularLocation>
</comment>
<organism evidence="6">
    <name type="scientific">freshwater metagenome</name>
    <dbReference type="NCBI Taxonomy" id="449393"/>
    <lineage>
        <taxon>unclassified sequences</taxon>
        <taxon>metagenomes</taxon>
        <taxon>ecological metagenomes</taxon>
    </lineage>
</organism>
<evidence type="ECO:0000256" key="2">
    <source>
        <dbReference type="ARBA" id="ARBA00022692"/>
    </source>
</evidence>
<evidence type="ECO:0000256" key="3">
    <source>
        <dbReference type="ARBA" id="ARBA00022989"/>
    </source>
</evidence>
<evidence type="ECO:0000256" key="5">
    <source>
        <dbReference type="SAM" id="Phobius"/>
    </source>
</evidence>
<dbReference type="Pfam" id="PF01988">
    <property type="entry name" value="VIT1"/>
    <property type="match status" value="1"/>
</dbReference>
<evidence type="ECO:0000313" key="6">
    <source>
        <dbReference type="EMBL" id="CAB4322289.1"/>
    </source>
</evidence>
<gene>
    <name evidence="6" type="ORF">UFOPK1392_00023</name>
    <name evidence="7" type="ORF">UFOPK3733_00198</name>
</gene>
<protein>
    <submittedName>
        <fullName evidence="6">Unannotated protein</fullName>
    </submittedName>
</protein>
<dbReference type="GO" id="GO:0012505">
    <property type="term" value="C:endomembrane system"/>
    <property type="evidence" value="ECO:0007669"/>
    <property type="project" value="UniProtKB-SubCell"/>
</dbReference>
<evidence type="ECO:0000313" key="7">
    <source>
        <dbReference type="EMBL" id="CAB4923139.1"/>
    </source>
</evidence>
<reference evidence="6" key="1">
    <citation type="submission" date="2020-05" db="EMBL/GenBank/DDBJ databases">
        <authorList>
            <person name="Chiriac C."/>
            <person name="Salcher M."/>
            <person name="Ghai R."/>
            <person name="Kavagutti S V."/>
        </authorList>
    </citation>
    <scope>NUCLEOTIDE SEQUENCE</scope>
</reference>
<dbReference type="CDD" id="cd02432">
    <property type="entry name" value="Nodulin-21_like_1"/>
    <property type="match status" value="1"/>
</dbReference>
<dbReference type="InterPro" id="IPR008217">
    <property type="entry name" value="Ccc1_fam"/>
</dbReference>
<feature type="transmembrane region" description="Helical" evidence="5">
    <location>
        <begin position="45"/>
        <end position="64"/>
    </location>
</feature>
<sequence>MARHKERHLSHRANWLRASVLGANDGIISTAALILGVAASDASHSAVLTAGIAGLTAGSMSMGLGEYVSVSSQRDTENADIAKEKWELEHTPERELAELTAIYQERGLSHHLARQVAVELTEHDALATHLTEELGITEETLARPLQAAATSMISFAIGAALPLIAAAVGSNNNRIGLTLIVAILALLALGIAGARAGGAKPLRPTLRVVVGGVVAMGVTMAIGRIFGTAVG</sequence>
<dbReference type="GO" id="GO:0030026">
    <property type="term" value="P:intracellular manganese ion homeostasis"/>
    <property type="evidence" value="ECO:0007669"/>
    <property type="project" value="InterPro"/>
</dbReference>
<keyword evidence="2 5" id="KW-0812">Transmembrane</keyword>
<keyword evidence="3 5" id="KW-1133">Transmembrane helix</keyword>
<dbReference type="AlphaFoldDB" id="A0A6J5YER9"/>
<feature type="transmembrane region" description="Helical" evidence="5">
    <location>
        <begin position="175"/>
        <end position="194"/>
    </location>
</feature>
<keyword evidence="4 5" id="KW-0472">Membrane</keyword>
<dbReference type="EMBL" id="CAFBNC010000005">
    <property type="protein sequence ID" value="CAB4923139.1"/>
    <property type="molecule type" value="Genomic_DNA"/>
</dbReference>
<dbReference type="GO" id="GO:0005384">
    <property type="term" value="F:manganese ion transmembrane transporter activity"/>
    <property type="evidence" value="ECO:0007669"/>
    <property type="project" value="InterPro"/>
</dbReference>
<feature type="transmembrane region" description="Helical" evidence="5">
    <location>
        <begin position="147"/>
        <end position="169"/>
    </location>
</feature>
<feature type="transmembrane region" description="Helical" evidence="5">
    <location>
        <begin position="206"/>
        <end position="226"/>
    </location>
</feature>